<dbReference type="PANTHER" id="PTHR36223">
    <property type="entry name" value="BETA-LACTAMASE-TYPE TRANSPEPTIDASE FOLD DOMAIN CONTAINING PROTEIN"/>
    <property type="match status" value="1"/>
</dbReference>
<dbReference type="EMBL" id="FJUX01000039">
    <property type="protein sequence ID" value="CZS98981.1"/>
    <property type="molecule type" value="Genomic_DNA"/>
</dbReference>
<dbReference type="Proteomes" id="UP000178912">
    <property type="component" value="Unassembled WGS sequence"/>
</dbReference>
<feature type="region of interest" description="Disordered" evidence="1">
    <location>
        <begin position="259"/>
        <end position="303"/>
    </location>
</feature>
<organism evidence="3 4">
    <name type="scientific">Rhynchosporium agropyri</name>
    <dbReference type="NCBI Taxonomy" id="914238"/>
    <lineage>
        <taxon>Eukaryota</taxon>
        <taxon>Fungi</taxon>
        <taxon>Dikarya</taxon>
        <taxon>Ascomycota</taxon>
        <taxon>Pezizomycotina</taxon>
        <taxon>Leotiomycetes</taxon>
        <taxon>Helotiales</taxon>
        <taxon>Ploettnerulaceae</taxon>
        <taxon>Rhynchosporium</taxon>
    </lineage>
</organism>
<evidence type="ECO:0000313" key="3">
    <source>
        <dbReference type="EMBL" id="CZS98981.1"/>
    </source>
</evidence>
<proteinExistence type="predicted"/>
<dbReference type="PANTHER" id="PTHR36223:SF1">
    <property type="entry name" value="TRANSCRIPTION ELONGATION FACTOR EAF N-TERMINAL DOMAIN-CONTAINING PROTEIN"/>
    <property type="match status" value="1"/>
</dbReference>
<evidence type="ECO:0000256" key="1">
    <source>
        <dbReference type="SAM" id="MobiDB-lite"/>
    </source>
</evidence>
<name>A0A1E1KLY4_9HELO</name>
<feature type="domain" description="DUF7918" evidence="2">
    <location>
        <begin position="9"/>
        <end position="254"/>
    </location>
</feature>
<keyword evidence="4" id="KW-1185">Reference proteome</keyword>
<dbReference type="OrthoDB" id="3364132at2759"/>
<protein>
    <recommendedName>
        <fullName evidence="2">DUF7918 domain-containing protein</fullName>
    </recommendedName>
</protein>
<accession>A0A1E1KLY4</accession>
<evidence type="ECO:0000313" key="4">
    <source>
        <dbReference type="Proteomes" id="UP000178912"/>
    </source>
</evidence>
<dbReference type="AlphaFoldDB" id="A0A1E1KLY4"/>
<evidence type="ECO:0000259" key="2">
    <source>
        <dbReference type="Pfam" id="PF25534"/>
    </source>
</evidence>
<dbReference type="InterPro" id="IPR057678">
    <property type="entry name" value="DUF7918"/>
</dbReference>
<sequence>MAVLEDVPGLEVYIKIDKFALQEYDDDEEVQASISPVEQYKRTRTVTKYVESATDEEFTVDINLNAGFIMTSDLATSIQIDGKVVRNPLIQKSARKAYLTGKEVHTRMTDVIDGAQTPVPGYDDQFLLQKFRFSKIETYLEDEKLKDVEKDSQRIAEVGEIVVTFYRAKTSGRIKSKRARDAIEIIMENAKVHEKALKGETKSHSVLLGPPCGLVKPTAISYRLLDGEDRPLAIFRFKYRSRDALKSLLIIERTPSPEAEVAPTSAPVDVHKLYPSPSIKREHNSNSSDDSPRKKMKPGKSVIIDLTENSDDEIVTSLN</sequence>
<reference evidence="4" key="1">
    <citation type="submission" date="2016-03" db="EMBL/GenBank/DDBJ databases">
        <authorList>
            <person name="Guldener U."/>
        </authorList>
    </citation>
    <scope>NUCLEOTIDE SEQUENCE [LARGE SCALE GENOMIC DNA]</scope>
    <source>
        <strain evidence="4">04CH-RAC-A.6.1</strain>
    </source>
</reference>
<gene>
    <name evidence="3" type="ORF">RAG0_07505</name>
</gene>
<dbReference type="Pfam" id="PF25534">
    <property type="entry name" value="DUF7918"/>
    <property type="match status" value="1"/>
</dbReference>